<dbReference type="InterPro" id="IPR032710">
    <property type="entry name" value="NTF2-like_dom_sf"/>
</dbReference>
<gene>
    <name evidence="9" type="ORF">SGFS_057540</name>
</gene>
<dbReference type="SUPFAM" id="SSF88946">
    <property type="entry name" value="Sigma2 domain of RNA polymerase sigma factors"/>
    <property type="match status" value="1"/>
</dbReference>
<dbReference type="Gene3D" id="1.10.1740.10">
    <property type="match status" value="1"/>
</dbReference>
<feature type="domain" description="RNA polymerase sigma factor 70 region 4 type 2" evidence="8">
    <location>
        <begin position="139"/>
        <end position="189"/>
    </location>
</feature>
<dbReference type="Pfam" id="PF08281">
    <property type="entry name" value="Sigma70_r4_2"/>
    <property type="match status" value="1"/>
</dbReference>
<dbReference type="InterPro" id="IPR052704">
    <property type="entry name" value="ECF_Sigma-70_Domain"/>
</dbReference>
<keyword evidence="5" id="KW-0804">Transcription</keyword>
<dbReference type="InterPro" id="IPR013249">
    <property type="entry name" value="RNA_pol_sigma70_r4_t2"/>
</dbReference>
<proteinExistence type="inferred from homology"/>
<evidence type="ECO:0000256" key="6">
    <source>
        <dbReference type="SAM" id="MobiDB-lite"/>
    </source>
</evidence>
<evidence type="ECO:0000256" key="4">
    <source>
        <dbReference type="ARBA" id="ARBA00023082"/>
    </source>
</evidence>
<dbReference type="InterPro" id="IPR014284">
    <property type="entry name" value="RNA_pol_sigma-70_dom"/>
</dbReference>
<organism evidence="9 10">
    <name type="scientific">Streptomyces graminofaciens</name>
    <dbReference type="NCBI Taxonomy" id="68212"/>
    <lineage>
        <taxon>Bacteria</taxon>
        <taxon>Bacillati</taxon>
        <taxon>Actinomycetota</taxon>
        <taxon>Actinomycetes</taxon>
        <taxon>Kitasatosporales</taxon>
        <taxon>Streptomycetaceae</taxon>
        <taxon>Streptomyces</taxon>
    </lineage>
</organism>
<reference evidence="9 10" key="2">
    <citation type="journal article" date="2023" name="ChemBioChem">
        <title>Acyltransferase Domain Exchange between Two Independent Type I Polyketide Synthases in the Same Producer Strain of Macrolide Antibiotics.</title>
        <authorList>
            <person name="Kudo F."/>
            <person name="Kishikawa K."/>
            <person name="Tsuboi K."/>
            <person name="Kido T."/>
            <person name="Usui T."/>
            <person name="Hashimoto J."/>
            <person name="Shin-Ya K."/>
            <person name="Miyanaga A."/>
            <person name="Eguchi T."/>
        </authorList>
    </citation>
    <scope>NUCLEOTIDE SEQUENCE [LARGE SCALE GENOMIC DNA]</scope>
    <source>
        <strain evidence="9 10">A-8890</strain>
    </source>
</reference>
<evidence type="ECO:0000256" key="5">
    <source>
        <dbReference type="ARBA" id="ARBA00023163"/>
    </source>
</evidence>
<dbReference type="InterPro" id="IPR036388">
    <property type="entry name" value="WH-like_DNA-bd_sf"/>
</dbReference>
<dbReference type="RefSeq" id="WP_286254392.1">
    <property type="nucleotide sequence ID" value="NZ_AP018448.1"/>
</dbReference>
<dbReference type="InterPro" id="IPR013324">
    <property type="entry name" value="RNA_pol_sigma_r3/r4-like"/>
</dbReference>
<evidence type="ECO:0000259" key="7">
    <source>
        <dbReference type="Pfam" id="PF04542"/>
    </source>
</evidence>
<dbReference type="Pfam" id="PF04542">
    <property type="entry name" value="Sigma70_r2"/>
    <property type="match status" value="1"/>
</dbReference>
<dbReference type="EMBL" id="AP018448">
    <property type="protein sequence ID" value="BBC34460.1"/>
    <property type="molecule type" value="Genomic_DNA"/>
</dbReference>
<protein>
    <recommendedName>
        <fullName evidence="11">Sigma-70 family RNA polymerase sigma factor</fullName>
    </recommendedName>
</protein>
<evidence type="ECO:0000256" key="1">
    <source>
        <dbReference type="ARBA" id="ARBA00010641"/>
    </source>
</evidence>
<feature type="domain" description="RNA polymerase sigma-70 region 2" evidence="7">
    <location>
        <begin position="13"/>
        <end position="76"/>
    </location>
</feature>
<comment type="similarity">
    <text evidence="1">Belongs to the sigma-70 factor family. ECF subfamily.</text>
</comment>
<accession>A0ABN5VPI6</accession>
<dbReference type="InterPro" id="IPR013325">
    <property type="entry name" value="RNA_pol_sigma_r2"/>
</dbReference>
<dbReference type="Proteomes" id="UP001321542">
    <property type="component" value="Chromosome"/>
</dbReference>
<evidence type="ECO:0000313" key="9">
    <source>
        <dbReference type="EMBL" id="BBC34460.1"/>
    </source>
</evidence>
<comment type="subunit">
    <text evidence="2">Interacts transiently with the RNA polymerase catalytic core formed by RpoA, RpoB, RpoC and RpoZ (2 alpha, 1 beta, 1 beta' and 1 omega subunit) to form the RNA polymerase holoenzyme that can initiate transcription.</text>
</comment>
<dbReference type="Gene3D" id="1.10.10.10">
    <property type="entry name" value="Winged helix-like DNA-binding domain superfamily/Winged helix DNA-binding domain"/>
    <property type="match status" value="1"/>
</dbReference>
<reference evidence="9 10" key="1">
    <citation type="journal article" date="2010" name="ChemBioChem">
        <title>Cloning and characterization of the biosynthetic gene cluster of 16-membered macrolide antibiotic FD-891: involvement of a dual functional cytochrome P450 monooxygenase catalyzing epoxidation and hydroxylation.</title>
        <authorList>
            <person name="Kudo F."/>
            <person name="Motegi A."/>
            <person name="Mizoue K."/>
            <person name="Eguchi T."/>
        </authorList>
    </citation>
    <scope>NUCLEOTIDE SEQUENCE [LARGE SCALE GENOMIC DNA]</scope>
    <source>
        <strain evidence="9 10">A-8890</strain>
    </source>
</reference>
<dbReference type="PANTHER" id="PTHR30173:SF43">
    <property type="entry name" value="ECF RNA POLYMERASE SIGMA FACTOR SIGI-RELATED"/>
    <property type="match status" value="1"/>
</dbReference>
<dbReference type="InterPro" id="IPR007627">
    <property type="entry name" value="RNA_pol_sigma70_r2"/>
</dbReference>
<dbReference type="NCBIfam" id="TIGR02937">
    <property type="entry name" value="sigma70-ECF"/>
    <property type="match status" value="1"/>
</dbReference>
<feature type="region of interest" description="Disordered" evidence="6">
    <location>
        <begin position="80"/>
        <end position="125"/>
    </location>
</feature>
<evidence type="ECO:0000313" key="10">
    <source>
        <dbReference type="Proteomes" id="UP001321542"/>
    </source>
</evidence>
<dbReference type="PANTHER" id="PTHR30173">
    <property type="entry name" value="SIGMA 19 FACTOR"/>
    <property type="match status" value="1"/>
</dbReference>
<evidence type="ECO:0000256" key="2">
    <source>
        <dbReference type="ARBA" id="ARBA00011344"/>
    </source>
</evidence>
<dbReference type="SUPFAM" id="SSF88659">
    <property type="entry name" value="Sigma3 and sigma4 domains of RNA polymerase sigma factors"/>
    <property type="match status" value="1"/>
</dbReference>
<feature type="compositionally biased region" description="Basic and acidic residues" evidence="6">
    <location>
        <begin position="80"/>
        <end position="114"/>
    </location>
</feature>
<keyword evidence="3" id="KW-0805">Transcription regulation</keyword>
<keyword evidence="4" id="KW-0731">Sigma factor</keyword>
<evidence type="ECO:0008006" key="11">
    <source>
        <dbReference type="Google" id="ProtNLM"/>
    </source>
</evidence>
<dbReference type="SUPFAM" id="SSF54427">
    <property type="entry name" value="NTF2-like"/>
    <property type="match status" value="1"/>
</dbReference>
<evidence type="ECO:0000259" key="8">
    <source>
        <dbReference type="Pfam" id="PF08281"/>
    </source>
</evidence>
<sequence length="332" mass="36224">MDDDDRERLAARFEEDRPHLRSVAYRMLGSLTEADDAVQEAWLRAGQADIDDVRNLSGWLTTVVTRVCLNLLRTRRTRSEESLDELTERAGDRPYGRPDGRLDVRSDGRSDGRLGGRLGGHGGREPEQEALMADSVGVALLVVLDTLAPVERVAFVLHDMFAMPFDEIAEILERSPASTRQLASRARRRVQGRTPRPVRGDLARRRRVVDAFLSAARGGDLDALVAVLDPSVVLHADRRVGPTPEPVVVRGATNVAAGAVVAMARARYSGLALIDGTVGLVMAPQGRLRLVLRFEIGAEVADAGDRITGIEIIAERERLEGIVIEPLEAPTA</sequence>
<name>A0ABN5VPI6_9ACTN</name>
<keyword evidence="10" id="KW-1185">Reference proteome</keyword>
<evidence type="ECO:0000256" key="3">
    <source>
        <dbReference type="ARBA" id="ARBA00023015"/>
    </source>
</evidence>